<evidence type="ECO:0000256" key="8">
    <source>
        <dbReference type="ARBA" id="ARBA00022676"/>
    </source>
</evidence>
<evidence type="ECO:0000256" key="10">
    <source>
        <dbReference type="ARBA" id="ARBA00022726"/>
    </source>
</evidence>
<dbReference type="Proteomes" id="UP000662857">
    <property type="component" value="Chromosome"/>
</dbReference>
<dbReference type="PANTHER" id="PTHR32315">
    <property type="entry name" value="ADENINE PHOSPHORIBOSYLTRANSFERASE"/>
    <property type="match status" value="1"/>
</dbReference>
<dbReference type="Pfam" id="PF00156">
    <property type="entry name" value="Pribosyltran"/>
    <property type="match status" value="1"/>
</dbReference>
<evidence type="ECO:0000256" key="6">
    <source>
        <dbReference type="ARBA" id="ARBA00011893"/>
    </source>
</evidence>
<evidence type="ECO:0000256" key="7">
    <source>
        <dbReference type="ARBA" id="ARBA00022490"/>
    </source>
</evidence>
<evidence type="ECO:0000256" key="2">
    <source>
        <dbReference type="ARBA" id="ARBA00003968"/>
    </source>
</evidence>
<keyword evidence="7 11" id="KW-0963">Cytoplasm</keyword>
<protein>
    <recommendedName>
        <fullName evidence="6 11">Adenine phosphoribosyltransferase</fullName>
        <shortName evidence="11">APRT</shortName>
        <ecNumber evidence="6 11">2.4.2.7</ecNumber>
    </recommendedName>
</protein>
<evidence type="ECO:0000256" key="1">
    <source>
        <dbReference type="ARBA" id="ARBA00000868"/>
    </source>
</evidence>
<keyword evidence="14" id="KW-1185">Reference proteome</keyword>
<organism evidence="13 14">
    <name type="scientific">Natronosporangium hydrolyticum</name>
    <dbReference type="NCBI Taxonomy" id="2811111"/>
    <lineage>
        <taxon>Bacteria</taxon>
        <taxon>Bacillati</taxon>
        <taxon>Actinomycetota</taxon>
        <taxon>Actinomycetes</taxon>
        <taxon>Micromonosporales</taxon>
        <taxon>Micromonosporaceae</taxon>
        <taxon>Natronosporangium</taxon>
    </lineage>
</organism>
<comment type="function">
    <text evidence="2 11">Catalyzes a salvage reaction resulting in the formation of AMP, that is energically less costly than de novo synthesis.</text>
</comment>
<dbReference type="SUPFAM" id="SSF53271">
    <property type="entry name" value="PRTase-like"/>
    <property type="match status" value="1"/>
</dbReference>
<keyword evidence="10 11" id="KW-0660">Purine salvage</keyword>
<dbReference type="InterPro" id="IPR050054">
    <property type="entry name" value="UPRTase/APRTase"/>
</dbReference>
<sequence length="178" mass="18523">MTDREHVAKLVASRIVDVPDFPQPGVVFKDISPLLADPAGFRAVVDAIVTEQRATGFEVVAGIEARGFVLAAAVAYAAEVGVVAVRKAGKLPRATFAASYSLEYGEATLEVHRDAFLPGQRVLVVDDVLATGGTARATLDLVEQAGGAVSGLTVLLELGFLAGRAKVDGYPVHALLTV</sequence>
<name>A0A895YT32_9ACTN</name>
<comment type="subcellular location">
    <subcellularLocation>
        <location evidence="3 11">Cytoplasm</location>
    </subcellularLocation>
</comment>
<proteinExistence type="inferred from homology"/>
<dbReference type="GO" id="GO:0005737">
    <property type="term" value="C:cytoplasm"/>
    <property type="evidence" value="ECO:0007669"/>
    <property type="project" value="UniProtKB-SubCell"/>
</dbReference>
<evidence type="ECO:0000256" key="5">
    <source>
        <dbReference type="ARBA" id="ARBA00008391"/>
    </source>
</evidence>
<dbReference type="EMBL" id="CP070499">
    <property type="protein sequence ID" value="QSB17270.1"/>
    <property type="molecule type" value="Genomic_DNA"/>
</dbReference>
<comment type="pathway">
    <text evidence="4 11">Purine metabolism; AMP biosynthesis via salvage pathway; AMP from adenine: step 1/1.</text>
</comment>
<dbReference type="GO" id="GO:0006168">
    <property type="term" value="P:adenine salvage"/>
    <property type="evidence" value="ECO:0007669"/>
    <property type="project" value="InterPro"/>
</dbReference>
<dbReference type="NCBIfam" id="TIGR01090">
    <property type="entry name" value="apt"/>
    <property type="match status" value="1"/>
</dbReference>
<dbReference type="PANTHER" id="PTHR32315:SF3">
    <property type="entry name" value="ADENINE PHOSPHORIBOSYLTRANSFERASE"/>
    <property type="match status" value="1"/>
</dbReference>
<dbReference type="InterPro" id="IPR000836">
    <property type="entry name" value="PRTase_dom"/>
</dbReference>
<dbReference type="UniPathway" id="UPA00588">
    <property type="reaction ID" value="UER00646"/>
</dbReference>
<evidence type="ECO:0000256" key="9">
    <source>
        <dbReference type="ARBA" id="ARBA00022679"/>
    </source>
</evidence>
<comment type="catalytic activity">
    <reaction evidence="1 11">
        <text>AMP + diphosphate = 5-phospho-alpha-D-ribose 1-diphosphate + adenine</text>
        <dbReference type="Rhea" id="RHEA:16609"/>
        <dbReference type="ChEBI" id="CHEBI:16708"/>
        <dbReference type="ChEBI" id="CHEBI:33019"/>
        <dbReference type="ChEBI" id="CHEBI:58017"/>
        <dbReference type="ChEBI" id="CHEBI:456215"/>
        <dbReference type="EC" id="2.4.2.7"/>
    </reaction>
</comment>
<evidence type="ECO:0000313" key="13">
    <source>
        <dbReference type="EMBL" id="QSB17270.1"/>
    </source>
</evidence>
<evidence type="ECO:0000256" key="3">
    <source>
        <dbReference type="ARBA" id="ARBA00004496"/>
    </source>
</evidence>
<dbReference type="EC" id="2.4.2.7" evidence="6 11"/>
<evidence type="ECO:0000313" key="14">
    <source>
        <dbReference type="Proteomes" id="UP000662857"/>
    </source>
</evidence>
<dbReference type="InterPro" id="IPR029057">
    <property type="entry name" value="PRTase-like"/>
</dbReference>
<dbReference type="InterPro" id="IPR005764">
    <property type="entry name" value="Ade_phspho_trans"/>
</dbReference>
<accession>A0A895YT32</accession>
<dbReference type="FunFam" id="3.40.50.2020:FF:000021">
    <property type="entry name" value="Adenine phosphoribosyltransferase"/>
    <property type="match status" value="1"/>
</dbReference>
<feature type="domain" description="Phosphoribosyltransferase" evidence="12">
    <location>
        <begin position="48"/>
        <end position="156"/>
    </location>
</feature>
<dbReference type="GO" id="GO:0003999">
    <property type="term" value="F:adenine phosphoribosyltransferase activity"/>
    <property type="evidence" value="ECO:0007669"/>
    <property type="project" value="UniProtKB-UniRule"/>
</dbReference>
<evidence type="ECO:0000256" key="11">
    <source>
        <dbReference type="HAMAP-Rule" id="MF_00004"/>
    </source>
</evidence>
<keyword evidence="9 11" id="KW-0808">Transferase</keyword>
<dbReference type="NCBIfam" id="NF002636">
    <property type="entry name" value="PRK02304.1-5"/>
    <property type="match status" value="1"/>
</dbReference>
<dbReference type="AlphaFoldDB" id="A0A895YT32"/>
<gene>
    <name evidence="11" type="primary">apt</name>
    <name evidence="13" type="ORF">JQS43_12055</name>
</gene>
<dbReference type="GO" id="GO:0016208">
    <property type="term" value="F:AMP binding"/>
    <property type="evidence" value="ECO:0007669"/>
    <property type="project" value="TreeGrafter"/>
</dbReference>
<reference evidence="13" key="1">
    <citation type="submission" date="2021-02" db="EMBL/GenBank/DDBJ databases">
        <title>Natrosporangium hydrolyticum gen. nov., sp. nov, a haloalkaliphilic actinobacterium from a soda solonchak soil.</title>
        <authorList>
            <person name="Sorokin D.Y."/>
            <person name="Khijniak T.V."/>
            <person name="Zakharycheva A.P."/>
            <person name="Boueva O.V."/>
            <person name="Ariskina E.V."/>
            <person name="Hahnke R.L."/>
            <person name="Bunk B."/>
            <person name="Sproer C."/>
            <person name="Schumann P."/>
            <person name="Evtushenko L.I."/>
            <person name="Kublanov I.V."/>
        </authorList>
    </citation>
    <scope>NUCLEOTIDE SEQUENCE</scope>
    <source>
        <strain evidence="13">DSM 106523</strain>
    </source>
</reference>
<comment type="subunit">
    <text evidence="11">Homodimer.</text>
</comment>
<dbReference type="GO" id="GO:0006166">
    <property type="term" value="P:purine ribonucleoside salvage"/>
    <property type="evidence" value="ECO:0007669"/>
    <property type="project" value="UniProtKB-UniRule"/>
</dbReference>
<dbReference type="Gene3D" id="3.40.50.2020">
    <property type="match status" value="1"/>
</dbReference>
<keyword evidence="8 11" id="KW-0328">Glycosyltransferase</keyword>
<dbReference type="CDD" id="cd06223">
    <property type="entry name" value="PRTases_typeI"/>
    <property type="match status" value="1"/>
</dbReference>
<comment type="similarity">
    <text evidence="5 11">Belongs to the purine/pyrimidine phosphoribosyltransferase family.</text>
</comment>
<dbReference type="HAMAP" id="MF_00004">
    <property type="entry name" value="Aden_phosphoribosyltr"/>
    <property type="match status" value="1"/>
</dbReference>
<evidence type="ECO:0000259" key="12">
    <source>
        <dbReference type="Pfam" id="PF00156"/>
    </source>
</evidence>
<dbReference type="GO" id="GO:0044209">
    <property type="term" value="P:AMP salvage"/>
    <property type="evidence" value="ECO:0007669"/>
    <property type="project" value="UniProtKB-UniRule"/>
</dbReference>
<dbReference type="KEGG" id="nhy:JQS43_12055"/>
<dbReference type="NCBIfam" id="NF002634">
    <property type="entry name" value="PRK02304.1-3"/>
    <property type="match status" value="1"/>
</dbReference>
<dbReference type="GO" id="GO:0002055">
    <property type="term" value="F:adenine binding"/>
    <property type="evidence" value="ECO:0007669"/>
    <property type="project" value="TreeGrafter"/>
</dbReference>
<evidence type="ECO:0000256" key="4">
    <source>
        <dbReference type="ARBA" id="ARBA00004659"/>
    </source>
</evidence>